<dbReference type="AlphaFoldDB" id="A0A251T9V7"/>
<evidence type="ECO:0000313" key="1">
    <source>
        <dbReference type="EMBL" id="OTG07937.1"/>
    </source>
</evidence>
<accession>A0A251T9V7</accession>
<dbReference type="EMBL" id="CM007900">
    <property type="protein sequence ID" value="OTG07937.1"/>
    <property type="molecule type" value="Genomic_DNA"/>
</dbReference>
<evidence type="ECO:0000313" key="2">
    <source>
        <dbReference type="Proteomes" id="UP000215914"/>
    </source>
</evidence>
<organism evidence="1 2">
    <name type="scientific">Helianthus annuus</name>
    <name type="common">Common sunflower</name>
    <dbReference type="NCBI Taxonomy" id="4232"/>
    <lineage>
        <taxon>Eukaryota</taxon>
        <taxon>Viridiplantae</taxon>
        <taxon>Streptophyta</taxon>
        <taxon>Embryophyta</taxon>
        <taxon>Tracheophyta</taxon>
        <taxon>Spermatophyta</taxon>
        <taxon>Magnoliopsida</taxon>
        <taxon>eudicotyledons</taxon>
        <taxon>Gunneridae</taxon>
        <taxon>Pentapetalae</taxon>
        <taxon>asterids</taxon>
        <taxon>campanulids</taxon>
        <taxon>Asterales</taxon>
        <taxon>Asteraceae</taxon>
        <taxon>Asteroideae</taxon>
        <taxon>Heliantheae alliance</taxon>
        <taxon>Heliantheae</taxon>
        <taxon>Helianthus</taxon>
    </lineage>
</organism>
<protein>
    <submittedName>
        <fullName evidence="1">Uncharacterized protein</fullName>
    </submittedName>
</protein>
<dbReference type="Proteomes" id="UP000215914">
    <property type="component" value="Chromosome 11"/>
</dbReference>
<proteinExistence type="predicted"/>
<keyword evidence="2" id="KW-1185">Reference proteome</keyword>
<gene>
    <name evidence="1" type="ORF">HannXRQ_Chr11g0336081</name>
</gene>
<name>A0A251T9V7_HELAN</name>
<reference evidence="2" key="1">
    <citation type="journal article" date="2017" name="Nature">
        <title>The sunflower genome provides insights into oil metabolism, flowering and Asterid evolution.</title>
        <authorList>
            <person name="Badouin H."/>
            <person name="Gouzy J."/>
            <person name="Grassa C.J."/>
            <person name="Murat F."/>
            <person name="Staton S.E."/>
            <person name="Cottret L."/>
            <person name="Lelandais-Briere C."/>
            <person name="Owens G.L."/>
            <person name="Carrere S."/>
            <person name="Mayjonade B."/>
            <person name="Legrand L."/>
            <person name="Gill N."/>
            <person name="Kane N.C."/>
            <person name="Bowers J.E."/>
            <person name="Hubner S."/>
            <person name="Bellec A."/>
            <person name="Berard A."/>
            <person name="Berges H."/>
            <person name="Blanchet N."/>
            <person name="Boniface M.C."/>
            <person name="Brunel D."/>
            <person name="Catrice O."/>
            <person name="Chaidir N."/>
            <person name="Claudel C."/>
            <person name="Donnadieu C."/>
            <person name="Faraut T."/>
            <person name="Fievet G."/>
            <person name="Helmstetter N."/>
            <person name="King M."/>
            <person name="Knapp S.J."/>
            <person name="Lai Z."/>
            <person name="Le Paslier M.C."/>
            <person name="Lippi Y."/>
            <person name="Lorenzon L."/>
            <person name="Mandel J.R."/>
            <person name="Marage G."/>
            <person name="Marchand G."/>
            <person name="Marquand E."/>
            <person name="Bret-Mestries E."/>
            <person name="Morien E."/>
            <person name="Nambeesan S."/>
            <person name="Nguyen T."/>
            <person name="Pegot-Espagnet P."/>
            <person name="Pouilly N."/>
            <person name="Raftis F."/>
            <person name="Sallet E."/>
            <person name="Schiex T."/>
            <person name="Thomas J."/>
            <person name="Vandecasteele C."/>
            <person name="Vares D."/>
            <person name="Vear F."/>
            <person name="Vautrin S."/>
            <person name="Crespi M."/>
            <person name="Mangin B."/>
            <person name="Burke J.M."/>
            <person name="Salse J."/>
            <person name="Munos S."/>
            <person name="Vincourt P."/>
            <person name="Rieseberg L.H."/>
            <person name="Langlade N.B."/>
        </authorList>
    </citation>
    <scope>NUCLEOTIDE SEQUENCE [LARGE SCALE GENOMIC DNA]</scope>
    <source>
        <strain evidence="2">cv. SF193</strain>
    </source>
</reference>
<dbReference type="InParanoid" id="A0A251T9V7"/>
<sequence length="102" mass="11429">MRGFHCKAFPFNHKSFLGRLKGCYLFFSGKLHSALTNYNCHSEHTLPWPSYDDIIVGRDIDHRKSELFGSSLCSFAEQTLGVIWPKGLVGMSAIPSMEDSGC</sequence>